<comment type="similarity">
    <text evidence="1">Belongs to the DinB family.</text>
</comment>
<evidence type="ECO:0000256" key="3">
    <source>
        <dbReference type="PIRSR" id="PIRSR607837-1"/>
    </source>
</evidence>
<evidence type="ECO:0000313" key="4">
    <source>
        <dbReference type="EMBL" id="TWE01015.1"/>
    </source>
</evidence>
<sequence>MNTIIRMYQHLDWANLRILETLKTTGDQNSEAKRLFSHILLAEEVWLHRIKGLDSNPQAIWTELSLEECSNLLAKNKQGFSELLNGLSETDIIVYKNSTGKEFSTAVQDILTHVALHGQYHRGQMNRLLREEGFEPANLDYITFVR</sequence>
<feature type="binding site" evidence="3">
    <location>
        <position position="117"/>
    </location>
    <ligand>
        <name>a divalent metal cation</name>
        <dbReference type="ChEBI" id="CHEBI:60240"/>
    </ligand>
</feature>
<dbReference type="EMBL" id="VIVN01000006">
    <property type="protein sequence ID" value="TWE01015.1"/>
    <property type="molecule type" value="Genomic_DNA"/>
</dbReference>
<dbReference type="RefSeq" id="WP_144565542.1">
    <property type="nucleotide sequence ID" value="NZ_VIVN01000006.1"/>
</dbReference>
<comment type="caution">
    <text evidence="4">The sequence shown here is derived from an EMBL/GenBank/DDBJ whole genome shotgun (WGS) entry which is preliminary data.</text>
</comment>
<dbReference type="PANTHER" id="PTHR37302">
    <property type="entry name" value="SLR1116 PROTEIN"/>
    <property type="match status" value="1"/>
</dbReference>
<dbReference type="Proteomes" id="UP000319671">
    <property type="component" value="Unassembled WGS sequence"/>
</dbReference>
<organism evidence="4 5">
    <name type="scientific">Neobacillus bataviensis</name>
    <dbReference type="NCBI Taxonomy" id="220685"/>
    <lineage>
        <taxon>Bacteria</taxon>
        <taxon>Bacillati</taxon>
        <taxon>Bacillota</taxon>
        <taxon>Bacilli</taxon>
        <taxon>Bacillales</taxon>
        <taxon>Bacillaceae</taxon>
        <taxon>Neobacillus</taxon>
    </lineage>
</organism>
<dbReference type="InterPro" id="IPR007837">
    <property type="entry name" value="DinB"/>
</dbReference>
<evidence type="ECO:0000313" key="5">
    <source>
        <dbReference type="Proteomes" id="UP000319671"/>
    </source>
</evidence>
<evidence type="ECO:0000256" key="2">
    <source>
        <dbReference type="ARBA" id="ARBA00022723"/>
    </source>
</evidence>
<dbReference type="SUPFAM" id="SSF109854">
    <property type="entry name" value="DinB/YfiT-like putative metalloenzymes"/>
    <property type="match status" value="1"/>
</dbReference>
<gene>
    <name evidence="4" type="ORF">FB550_10667</name>
</gene>
<name>A0A561DCB1_9BACI</name>
<dbReference type="PANTHER" id="PTHR37302:SF3">
    <property type="entry name" value="DAMAGE-INDUCIBLE PROTEIN DINB"/>
    <property type="match status" value="1"/>
</dbReference>
<dbReference type="Gene3D" id="1.20.120.450">
    <property type="entry name" value="dinb family like domain"/>
    <property type="match status" value="1"/>
</dbReference>
<protein>
    <submittedName>
        <fullName evidence="4">Putative damage-inducible protein DinB</fullName>
    </submittedName>
</protein>
<reference evidence="4 5" key="1">
    <citation type="submission" date="2019-06" db="EMBL/GenBank/DDBJ databases">
        <title>Sorghum-associated microbial communities from plants grown in Nebraska, USA.</title>
        <authorList>
            <person name="Schachtman D."/>
        </authorList>
    </citation>
    <scope>NUCLEOTIDE SEQUENCE [LARGE SCALE GENOMIC DNA]</scope>
    <source>
        <strain evidence="4 5">2482</strain>
    </source>
</reference>
<feature type="binding site" evidence="3">
    <location>
        <position position="38"/>
    </location>
    <ligand>
        <name>a divalent metal cation</name>
        <dbReference type="ChEBI" id="CHEBI:60240"/>
    </ligand>
</feature>
<evidence type="ECO:0000256" key="1">
    <source>
        <dbReference type="ARBA" id="ARBA00008635"/>
    </source>
</evidence>
<keyword evidence="2 3" id="KW-0479">Metal-binding</keyword>
<dbReference type="AlphaFoldDB" id="A0A561DCB1"/>
<keyword evidence="5" id="KW-1185">Reference proteome</keyword>
<accession>A0A561DCB1</accession>
<dbReference type="GO" id="GO:0046872">
    <property type="term" value="F:metal ion binding"/>
    <property type="evidence" value="ECO:0007669"/>
    <property type="project" value="UniProtKB-KW"/>
</dbReference>
<proteinExistence type="inferred from homology"/>
<dbReference type="Pfam" id="PF05163">
    <property type="entry name" value="DinB"/>
    <property type="match status" value="1"/>
</dbReference>
<dbReference type="InterPro" id="IPR034660">
    <property type="entry name" value="DinB/YfiT-like"/>
</dbReference>
<feature type="binding site" evidence="3">
    <location>
        <position position="121"/>
    </location>
    <ligand>
        <name>a divalent metal cation</name>
        <dbReference type="ChEBI" id="CHEBI:60240"/>
    </ligand>
</feature>